<dbReference type="Pfam" id="PF07250">
    <property type="entry name" value="Glyoxal_oxid_N"/>
    <property type="match status" value="1"/>
</dbReference>
<evidence type="ECO:0000259" key="3">
    <source>
        <dbReference type="Pfam" id="PF07250"/>
    </source>
</evidence>
<dbReference type="InterPro" id="IPR011043">
    <property type="entry name" value="Gal_Oxase/kelch_b-propeller"/>
</dbReference>
<accession>A0A2H9ZZQ7</accession>
<feature type="domain" description="Glyoxal oxidase N-terminal" evidence="3">
    <location>
        <begin position="164"/>
        <end position="550"/>
    </location>
</feature>
<evidence type="ECO:0000256" key="2">
    <source>
        <dbReference type="SAM" id="Phobius"/>
    </source>
</evidence>
<evidence type="ECO:0000313" key="5">
    <source>
        <dbReference type="EMBL" id="PKA48747.1"/>
    </source>
</evidence>
<feature type="transmembrane region" description="Helical" evidence="2">
    <location>
        <begin position="92"/>
        <end position="115"/>
    </location>
</feature>
<gene>
    <name evidence="5" type="ORF">AXF42_Ash018689</name>
</gene>
<dbReference type="InterPro" id="IPR013783">
    <property type="entry name" value="Ig-like_fold"/>
</dbReference>
<dbReference type="InterPro" id="IPR037293">
    <property type="entry name" value="Gal_Oxidase_central_sf"/>
</dbReference>
<evidence type="ECO:0000259" key="4">
    <source>
        <dbReference type="Pfam" id="PF09118"/>
    </source>
</evidence>
<dbReference type="PANTHER" id="PTHR32208:SF93">
    <property type="entry name" value="ALDEHYDE OXIDASE GLOX1"/>
    <property type="match status" value="1"/>
</dbReference>
<keyword evidence="2" id="KW-0812">Transmembrane</keyword>
<organism evidence="5 6">
    <name type="scientific">Apostasia shenzhenica</name>
    <dbReference type="NCBI Taxonomy" id="1088818"/>
    <lineage>
        <taxon>Eukaryota</taxon>
        <taxon>Viridiplantae</taxon>
        <taxon>Streptophyta</taxon>
        <taxon>Embryophyta</taxon>
        <taxon>Tracheophyta</taxon>
        <taxon>Spermatophyta</taxon>
        <taxon>Magnoliopsida</taxon>
        <taxon>Liliopsida</taxon>
        <taxon>Asparagales</taxon>
        <taxon>Orchidaceae</taxon>
        <taxon>Apostasioideae</taxon>
        <taxon>Apostasia</taxon>
    </lineage>
</organism>
<feature type="domain" description="Galactose oxidase-like Early set" evidence="4">
    <location>
        <begin position="559"/>
        <end position="663"/>
    </location>
</feature>
<dbReference type="AlphaFoldDB" id="A0A2H9ZZQ7"/>
<dbReference type="InterPro" id="IPR014756">
    <property type="entry name" value="Ig_E-set"/>
</dbReference>
<dbReference type="Proteomes" id="UP000236161">
    <property type="component" value="Unassembled WGS sequence"/>
</dbReference>
<sequence length="667" mass="72777">MTELNKKIEALERNSSSSSPKFSTPAVAQILLTGNSLLARHGNSSTGCRYPPFLPILIVYLTIRLIRPPHFLLAGGESFSHRQRRMSPRAPAGLPAVLLLLLLAATSVAAQFPFLGGGLIPGFGMPLHPPQLPEPGEDPGRLDHETAFGGEWEIVSEDAGVSAMHLAITHENRAIMFDATVFGPSHVSLPAGECRRDPTSGAVDCYAHAVEFDLKTYTVRPLKLATDPWCSSGGFAPDGTLISTGGWKDGTNAVRYIGACPTCDWRDYAGQLKEKRWYSTQQILGDGSFIVLGGRIAFNYEFVPAEKEANAELFELPFLRETTDDAENNLYPFVHLSPDGNLFVFANNRAILVKPRSGRVLRRFPPLSGGSRNYPASGMSALLPIDLSGGSKPSAQVLICGGSPPESFLKAQANKPLLPALKSCGRITITDPNSEWEMDEMPIPRTFGDMLVLPNGDLLIINGASMGCAGWGFAREPVLTPLLYIPESAADGRWKLLEPTDIPRMYHSSCALLPDASILVAGSNTNPTYLTAAETLFPTELRVEKFRPPYLDPALSAHRPHILDDSVPKEIRYRKSFEVEFTLLDIVEQKDIKVTLYSPPFTTHGFSMNQRLVVLRVAAFEAGFGRYIVKVSAPPSGNIAPPGWYMLFVVSKGLPSEAVWVHIKSKK</sequence>
<keyword evidence="2" id="KW-1133">Transmembrane helix</keyword>
<keyword evidence="1" id="KW-0732">Signal</keyword>
<proteinExistence type="predicted"/>
<name>A0A2H9ZZQ7_9ASPA</name>
<dbReference type="Gene3D" id="2.60.40.10">
    <property type="entry name" value="Immunoglobulins"/>
    <property type="match status" value="1"/>
</dbReference>
<keyword evidence="2" id="KW-0472">Membrane</keyword>
<protein>
    <recommendedName>
        <fullName evidence="7">Galactose oxidase</fullName>
    </recommendedName>
</protein>
<keyword evidence="6" id="KW-1185">Reference proteome</keyword>
<dbReference type="SUPFAM" id="SSF81296">
    <property type="entry name" value="E set domains"/>
    <property type="match status" value="1"/>
</dbReference>
<reference evidence="5 6" key="1">
    <citation type="journal article" date="2017" name="Nature">
        <title>The Apostasia genome and the evolution of orchids.</title>
        <authorList>
            <person name="Zhang G.Q."/>
            <person name="Liu K.W."/>
            <person name="Li Z."/>
            <person name="Lohaus R."/>
            <person name="Hsiao Y.Y."/>
            <person name="Niu S.C."/>
            <person name="Wang J.Y."/>
            <person name="Lin Y.C."/>
            <person name="Xu Q."/>
            <person name="Chen L.J."/>
            <person name="Yoshida K."/>
            <person name="Fujiwara S."/>
            <person name="Wang Z.W."/>
            <person name="Zhang Y.Q."/>
            <person name="Mitsuda N."/>
            <person name="Wang M."/>
            <person name="Liu G.H."/>
            <person name="Pecoraro L."/>
            <person name="Huang H.X."/>
            <person name="Xiao X.J."/>
            <person name="Lin M."/>
            <person name="Wu X.Y."/>
            <person name="Wu W.L."/>
            <person name="Chen Y.Y."/>
            <person name="Chang S.B."/>
            <person name="Sakamoto S."/>
            <person name="Ohme-Takagi M."/>
            <person name="Yagi M."/>
            <person name="Zeng S.J."/>
            <person name="Shen C.Y."/>
            <person name="Yeh C.M."/>
            <person name="Luo Y.B."/>
            <person name="Tsai W.C."/>
            <person name="Van de Peer Y."/>
            <person name="Liu Z.J."/>
        </authorList>
    </citation>
    <scope>NUCLEOTIDE SEQUENCE [LARGE SCALE GENOMIC DNA]</scope>
    <source>
        <strain evidence="6">cv. Shenzhen</strain>
        <tissue evidence="5">Stem</tissue>
    </source>
</reference>
<evidence type="ECO:0000313" key="6">
    <source>
        <dbReference type="Proteomes" id="UP000236161"/>
    </source>
</evidence>
<dbReference type="Gene3D" id="2.130.10.80">
    <property type="entry name" value="Galactose oxidase/kelch, beta-propeller"/>
    <property type="match status" value="1"/>
</dbReference>
<evidence type="ECO:0008006" key="7">
    <source>
        <dbReference type="Google" id="ProtNLM"/>
    </source>
</evidence>
<dbReference type="STRING" id="1088818.A0A2H9ZZQ7"/>
<evidence type="ECO:0000256" key="1">
    <source>
        <dbReference type="ARBA" id="ARBA00022729"/>
    </source>
</evidence>
<dbReference type="CDD" id="cd02851">
    <property type="entry name" value="E_set_GO_C"/>
    <property type="match status" value="1"/>
</dbReference>
<dbReference type="InterPro" id="IPR009880">
    <property type="entry name" value="Glyoxal_oxidase_N"/>
</dbReference>
<dbReference type="OrthoDB" id="2019572at2759"/>
<dbReference type="PANTHER" id="PTHR32208">
    <property type="entry name" value="SECRETED PROTEIN-RELATED"/>
    <property type="match status" value="1"/>
</dbReference>
<dbReference type="SUPFAM" id="SSF50965">
    <property type="entry name" value="Galactose oxidase, central domain"/>
    <property type="match status" value="1"/>
</dbReference>
<dbReference type="InterPro" id="IPR015202">
    <property type="entry name" value="GO-like_E_set"/>
</dbReference>
<dbReference type="EMBL" id="KZ452209">
    <property type="protein sequence ID" value="PKA48747.1"/>
    <property type="molecule type" value="Genomic_DNA"/>
</dbReference>
<dbReference type="Pfam" id="PF09118">
    <property type="entry name" value="GO-like_E_set"/>
    <property type="match status" value="1"/>
</dbReference>